<dbReference type="AlphaFoldDB" id="A0A232EVE5"/>
<comment type="caution">
    <text evidence="2">The sequence shown here is derived from an EMBL/GenBank/DDBJ whole genome shotgun (WGS) entry which is preliminary data.</text>
</comment>
<dbReference type="Proteomes" id="UP000215335">
    <property type="component" value="Unassembled WGS sequence"/>
</dbReference>
<sequence>MFKFYVFVLLIFAIALPNLASTLTPSDILKAGQAMISNATSIFLGGATDGLAAVNGTVAAVGAAANATLDAAANATTITAPAI</sequence>
<organism evidence="2 3">
    <name type="scientific">Trichomalopsis sarcophagae</name>
    <dbReference type="NCBI Taxonomy" id="543379"/>
    <lineage>
        <taxon>Eukaryota</taxon>
        <taxon>Metazoa</taxon>
        <taxon>Ecdysozoa</taxon>
        <taxon>Arthropoda</taxon>
        <taxon>Hexapoda</taxon>
        <taxon>Insecta</taxon>
        <taxon>Pterygota</taxon>
        <taxon>Neoptera</taxon>
        <taxon>Endopterygota</taxon>
        <taxon>Hymenoptera</taxon>
        <taxon>Apocrita</taxon>
        <taxon>Proctotrupomorpha</taxon>
        <taxon>Chalcidoidea</taxon>
        <taxon>Pteromalidae</taxon>
        <taxon>Pteromalinae</taxon>
        <taxon>Trichomalopsis</taxon>
    </lineage>
</organism>
<evidence type="ECO:0000256" key="1">
    <source>
        <dbReference type="SAM" id="SignalP"/>
    </source>
</evidence>
<keyword evidence="3" id="KW-1185">Reference proteome</keyword>
<protein>
    <submittedName>
        <fullName evidence="2">Uncharacterized protein</fullName>
    </submittedName>
</protein>
<proteinExistence type="predicted"/>
<keyword evidence="1" id="KW-0732">Signal</keyword>
<evidence type="ECO:0000313" key="3">
    <source>
        <dbReference type="Proteomes" id="UP000215335"/>
    </source>
</evidence>
<name>A0A232EVE5_9HYME</name>
<dbReference type="EMBL" id="NNAY01002022">
    <property type="protein sequence ID" value="OXU22285.1"/>
    <property type="molecule type" value="Genomic_DNA"/>
</dbReference>
<gene>
    <name evidence="2" type="ORF">TSAR_006023</name>
</gene>
<feature type="signal peptide" evidence="1">
    <location>
        <begin position="1"/>
        <end position="20"/>
    </location>
</feature>
<feature type="chain" id="PRO_5012669410" evidence="1">
    <location>
        <begin position="21"/>
        <end position="83"/>
    </location>
</feature>
<evidence type="ECO:0000313" key="2">
    <source>
        <dbReference type="EMBL" id="OXU22285.1"/>
    </source>
</evidence>
<reference evidence="2 3" key="1">
    <citation type="journal article" date="2017" name="Curr. Biol.">
        <title>The Evolution of Venom by Co-option of Single-Copy Genes.</title>
        <authorList>
            <person name="Martinson E.O."/>
            <person name="Mrinalini"/>
            <person name="Kelkar Y.D."/>
            <person name="Chang C.H."/>
            <person name="Werren J.H."/>
        </authorList>
    </citation>
    <scope>NUCLEOTIDE SEQUENCE [LARGE SCALE GENOMIC DNA]</scope>
    <source>
        <strain evidence="2 3">Alberta</strain>
        <tissue evidence="2">Whole body</tissue>
    </source>
</reference>
<accession>A0A232EVE5</accession>